<evidence type="ECO:0000313" key="2">
    <source>
        <dbReference type="Proteomes" id="UP000050509"/>
    </source>
</evidence>
<accession>A0A0P9DBM7</accession>
<proteinExistence type="predicted"/>
<evidence type="ECO:0008006" key="3">
    <source>
        <dbReference type="Google" id="ProtNLM"/>
    </source>
</evidence>
<dbReference type="Proteomes" id="UP000050509">
    <property type="component" value="Unassembled WGS sequence"/>
</dbReference>
<keyword evidence="2" id="KW-1185">Reference proteome</keyword>
<organism evidence="1 2">
    <name type="scientific">Kouleothrix aurantiaca</name>
    <dbReference type="NCBI Taxonomy" id="186479"/>
    <lineage>
        <taxon>Bacteria</taxon>
        <taxon>Bacillati</taxon>
        <taxon>Chloroflexota</taxon>
        <taxon>Chloroflexia</taxon>
        <taxon>Chloroflexales</taxon>
        <taxon>Roseiflexineae</taxon>
        <taxon>Roseiflexaceae</taxon>
        <taxon>Kouleothrix</taxon>
    </lineage>
</organism>
<dbReference type="InterPro" id="IPR011990">
    <property type="entry name" value="TPR-like_helical_dom_sf"/>
</dbReference>
<evidence type="ECO:0000313" key="1">
    <source>
        <dbReference type="EMBL" id="KPV53156.1"/>
    </source>
</evidence>
<protein>
    <recommendedName>
        <fullName evidence="3">PBS lyase</fullName>
    </recommendedName>
</protein>
<sequence length="219" mass="24477">MIQSKERQAEALVALVPHLPGEQRAVALQPGLEAALLIGNEWVRAEALTALAPQLPGPLLQRALEAPLMIRDEWERAKALVALAPQLPDEPRAVALQQSLEAALMIQDEGWRAQVLRVLAPQLSGPLLQYGLEATRKNEMWRMWVPAALFSRRSDLAPMLPSVRYALANHLLTLKDRRRRDVLMFCATESLFTPPILSPATVSLIAAHIAEICQEWRWL</sequence>
<dbReference type="AlphaFoldDB" id="A0A0P9DBM7"/>
<gene>
    <name evidence="1" type="ORF">SE17_11260</name>
</gene>
<reference evidence="1 2" key="1">
    <citation type="submission" date="2015-09" db="EMBL/GenBank/DDBJ databases">
        <title>Draft genome sequence of Kouleothrix aurantiaca JCM 19913.</title>
        <authorList>
            <person name="Hemp J."/>
        </authorList>
    </citation>
    <scope>NUCLEOTIDE SEQUENCE [LARGE SCALE GENOMIC DNA]</scope>
    <source>
        <strain evidence="1 2">COM-B</strain>
    </source>
</reference>
<dbReference type="EMBL" id="LJCR01000326">
    <property type="protein sequence ID" value="KPV53156.1"/>
    <property type="molecule type" value="Genomic_DNA"/>
</dbReference>
<dbReference type="Gene3D" id="1.25.40.10">
    <property type="entry name" value="Tetratricopeptide repeat domain"/>
    <property type="match status" value="1"/>
</dbReference>
<comment type="caution">
    <text evidence="1">The sequence shown here is derived from an EMBL/GenBank/DDBJ whole genome shotgun (WGS) entry which is preliminary data.</text>
</comment>
<name>A0A0P9DBM7_9CHLR</name>